<gene>
    <name evidence="2" type="ORF">MNBD_GAMMA03-1532</name>
</gene>
<proteinExistence type="predicted"/>
<dbReference type="EMBL" id="UOFC01000195">
    <property type="protein sequence ID" value="VAW48260.1"/>
    <property type="molecule type" value="Genomic_DNA"/>
</dbReference>
<sequence>MLYSLIETAKANGLTPFSYLMFLLEELPKKPEDLAYLMPWNVALRAII</sequence>
<dbReference type="Pfam" id="PF13817">
    <property type="entry name" value="DDE_Tnp_IS66_C"/>
    <property type="match status" value="1"/>
</dbReference>
<name>A0A3B0W760_9ZZZZ</name>
<organism evidence="2">
    <name type="scientific">hydrothermal vent metagenome</name>
    <dbReference type="NCBI Taxonomy" id="652676"/>
    <lineage>
        <taxon>unclassified sequences</taxon>
        <taxon>metagenomes</taxon>
        <taxon>ecological metagenomes</taxon>
    </lineage>
</organism>
<dbReference type="InterPro" id="IPR039552">
    <property type="entry name" value="IS66_C"/>
</dbReference>
<protein>
    <recommendedName>
        <fullName evidence="1">Transposase IS66 C-terminal domain-containing protein</fullName>
    </recommendedName>
</protein>
<feature type="domain" description="Transposase IS66 C-terminal" evidence="1">
    <location>
        <begin position="4"/>
        <end position="40"/>
    </location>
</feature>
<dbReference type="AlphaFoldDB" id="A0A3B0W760"/>
<accession>A0A3B0W760</accession>
<reference evidence="2" key="1">
    <citation type="submission" date="2018-06" db="EMBL/GenBank/DDBJ databases">
        <authorList>
            <person name="Zhirakovskaya E."/>
        </authorList>
    </citation>
    <scope>NUCLEOTIDE SEQUENCE</scope>
</reference>
<evidence type="ECO:0000313" key="2">
    <source>
        <dbReference type="EMBL" id="VAW48260.1"/>
    </source>
</evidence>
<evidence type="ECO:0000259" key="1">
    <source>
        <dbReference type="Pfam" id="PF13817"/>
    </source>
</evidence>